<sequence length="347" mass="40813">MSNKINLGMEVYDSHSGIVTENHPLKNFKGNLLISGKDRSERTALLSHVLNQFYARFPDIGVLLIQLGSHKDTYLYHLDRSYEYGDPVLNIPYFTGQRFTELNKERFMNYINAIFGLHPEMWFVMAALILKYKNGRLPSSIIDFLEDVRRFLIKNPYHEEFNNSNVKVFEKAIRIFQDDSVLENTLSLPLRGIPEWLNLYSKGKKVCIDLTNCSIFQQKLLVTLITQAINNYIEHNNSDIPTGIVVIEDVDDIMENPPHDEYKKSYQSNREYCRVIREESYVLTPKQIAKVYGDENYLMNVQLEQIFFDLIRREFRYRNISLITVCEDPSKIYNDFSYLSRIKLQVR</sequence>
<protein>
    <submittedName>
        <fullName evidence="1">Uncharacterized protein</fullName>
    </submittedName>
</protein>
<name>A0A0F9Q838_9ZZZZ</name>
<proteinExistence type="predicted"/>
<organism evidence="1">
    <name type="scientific">marine sediment metagenome</name>
    <dbReference type="NCBI Taxonomy" id="412755"/>
    <lineage>
        <taxon>unclassified sequences</taxon>
        <taxon>metagenomes</taxon>
        <taxon>ecological metagenomes</taxon>
    </lineage>
</organism>
<gene>
    <name evidence="1" type="ORF">LCGC14_1126810</name>
</gene>
<dbReference type="EMBL" id="LAZR01005251">
    <property type="protein sequence ID" value="KKN01528.1"/>
    <property type="molecule type" value="Genomic_DNA"/>
</dbReference>
<reference evidence="1" key="1">
    <citation type="journal article" date="2015" name="Nature">
        <title>Complex archaea that bridge the gap between prokaryotes and eukaryotes.</title>
        <authorList>
            <person name="Spang A."/>
            <person name="Saw J.H."/>
            <person name="Jorgensen S.L."/>
            <person name="Zaremba-Niedzwiedzka K."/>
            <person name="Martijn J."/>
            <person name="Lind A.E."/>
            <person name="van Eijk R."/>
            <person name="Schleper C."/>
            <person name="Guy L."/>
            <person name="Ettema T.J."/>
        </authorList>
    </citation>
    <scope>NUCLEOTIDE SEQUENCE</scope>
</reference>
<dbReference type="AlphaFoldDB" id="A0A0F9Q838"/>
<evidence type="ECO:0000313" key="1">
    <source>
        <dbReference type="EMBL" id="KKN01528.1"/>
    </source>
</evidence>
<comment type="caution">
    <text evidence="1">The sequence shown here is derived from an EMBL/GenBank/DDBJ whole genome shotgun (WGS) entry which is preliminary data.</text>
</comment>
<accession>A0A0F9Q838</accession>